<dbReference type="InterPro" id="IPR036890">
    <property type="entry name" value="HATPase_C_sf"/>
</dbReference>
<dbReference type="InterPro" id="IPR003661">
    <property type="entry name" value="HisK_dim/P_dom"/>
</dbReference>
<dbReference type="GO" id="GO:0000155">
    <property type="term" value="F:phosphorelay sensor kinase activity"/>
    <property type="evidence" value="ECO:0007669"/>
    <property type="project" value="InterPro"/>
</dbReference>
<protein>
    <recommendedName>
        <fullName evidence="2">histidine kinase</fullName>
        <ecNumber evidence="2">2.7.13.3</ecNumber>
    </recommendedName>
</protein>
<proteinExistence type="predicted"/>
<evidence type="ECO:0000256" key="8">
    <source>
        <dbReference type="ARBA" id="ARBA00023012"/>
    </source>
</evidence>
<keyword evidence="9" id="KW-0812">Transmembrane</keyword>
<evidence type="ECO:0000256" key="9">
    <source>
        <dbReference type="SAM" id="Phobius"/>
    </source>
</evidence>
<dbReference type="Gene3D" id="1.10.287.130">
    <property type="match status" value="1"/>
</dbReference>
<dbReference type="SMART" id="SM00388">
    <property type="entry name" value="HisKA"/>
    <property type="match status" value="1"/>
</dbReference>
<keyword evidence="4" id="KW-0808">Transferase</keyword>
<dbReference type="SUPFAM" id="SSF55874">
    <property type="entry name" value="ATPase domain of HSP90 chaperone/DNA topoisomerase II/histidine kinase"/>
    <property type="match status" value="1"/>
</dbReference>
<dbReference type="SUPFAM" id="SSF53850">
    <property type="entry name" value="Periplasmic binding protein-like II"/>
    <property type="match status" value="1"/>
</dbReference>
<dbReference type="Pfam" id="PF02518">
    <property type="entry name" value="HATPase_c"/>
    <property type="match status" value="1"/>
</dbReference>
<keyword evidence="9" id="KW-1133">Transmembrane helix</keyword>
<keyword evidence="3" id="KW-0597">Phosphoprotein</keyword>
<keyword evidence="8" id="KW-0902">Two-component regulatory system</keyword>
<keyword evidence="6" id="KW-0418">Kinase</keyword>
<dbReference type="InterPro" id="IPR001638">
    <property type="entry name" value="Solute-binding_3/MltF_N"/>
</dbReference>
<keyword evidence="7" id="KW-0067">ATP-binding</keyword>
<evidence type="ECO:0000256" key="5">
    <source>
        <dbReference type="ARBA" id="ARBA00022741"/>
    </source>
</evidence>
<dbReference type="Proteomes" id="UP000481872">
    <property type="component" value="Unassembled WGS sequence"/>
</dbReference>
<keyword evidence="12" id="KW-1185">Reference proteome</keyword>
<name>A0A6M0H1S6_9CLOT</name>
<evidence type="ECO:0000313" key="11">
    <source>
        <dbReference type="EMBL" id="NEU03851.1"/>
    </source>
</evidence>
<dbReference type="CDD" id="cd01007">
    <property type="entry name" value="PBP2_BvgS_HisK_like"/>
    <property type="match status" value="1"/>
</dbReference>
<accession>A0A6M0H1S6</accession>
<dbReference type="PANTHER" id="PTHR43065">
    <property type="entry name" value="SENSOR HISTIDINE KINASE"/>
    <property type="match status" value="1"/>
</dbReference>
<evidence type="ECO:0000313" key="12">
    <source>
        <dbReference type="Proteomes" id="UP000481872"/>
    </source>
</evidence>
<evidence type="ECO:0000256" key="7">
    <source>
        <dbReference type="ARBA" id="ARBA00022840"/>
    </source>
</evidence>
<evidence type="ECO:0000256" key="1">
    <source>
        <dbReference type="ARBA" id="ARBA00000085"/>
    </source>
</evidence>
<dbReference type="Gene3D" id="3.30.565.10">
    <property type="entry name" value="Histidine kinase-like ATPase, C-terminal domain"/>
    <property type="match status" value="1"/>
</dbReference>
<comment type="caution">
    <text evidence="11">The sequence shown here is derived from an EMBL/GenBank/DDBJ whole genome shotgun (WGS) entry which is preliminary data.</text>
</comment>
<dbReference type="SMART" id="SM00062">
    <property type="entry name" value="PBPb"/>
    <property type="match status" value="1"/>
</dbReference>
<keyword evidence="9" id="KW-0472">Membrane</keyword>
<dbReference type="AlphaFoldDB" id="A0A6M0H1S6"/>
<dbReference type="Pfam" id="PF00512">
    <property type="entry name" value="HisKA"/>
    <property type="match status" value="1"/>
</dbReference>
<dbReference type="SUPFAM" id="SSF47384">
    <property type="entry name" value="Homodimeric domain of signal transducing histidine kinase"/>
    <property type="match status" value="1"/>
</dbReference>
<dbReference type="RefSeq" id="WP_199869168.1">
    <property type="nucleotide sequence ID" value="NZ_JAAGPU010000003.1"/>
</dbReference>
<organism evidence="11 12">
    <name type="scientific">Clostridium senegalense</name>
    <dbReference type="NCBI Taxonomy" id="1465809"/>
    <lineage>
        <taxon>Bacteria</taxon>
        <taxon>Bacillati</taxon>
        <taxon>Bacillota</taxon>
        <taxon>Clostridia</taxon>
        <taxon>Eubacteriales</taxon>
        <taxon>Clostridiaceae</taxon>
        <taxon>Clostridium</taxon>
    </lineage>
</organism>
<dbReference type="InterPro" id="IPR005467">
    <property type="entry name" value="His_kinase_dom"/>
</dbReference>
<dbReference type="EMBL" id="JAAGPU010000003">
    <property type="protein sequence ID" value="NEU03851.1"/>
    <property type="molecule type" value="Genomic_DNA"/>
</dbReference>
<evidence type="ECO:0000256" key="6">
    <source>
        <dbReference type="ARBA" id="ARBA00022777"/>
    </source>
</evidence>
<evidence type="ECO:0000256" key="4">
    <source>
        <dbReference type="ARBA" id="ARBA00022679"/>
    </source>
</evidence>
<dbReference type="Gene3D" id="3.30.450.20">
    <property type="entry name" value="PAS domain"/>
    <property type="match status" value="1"/>
</dbReference>
<dbReference type="GO" id="GO:0005524">
    <property type="term" value="F:ATP binding"/>
    <property type="evidence" value="ECO:0007669"/>
    <property type="project" value="UniProtKB-KW"/>
</dbReference>
<dbReference type="InterPro" id="IPR036097">
    <property type="entry name" value="HisK_dim/P_sf"/>
</dbReference>
<sequence>MKKRIMLVRGVIFSIITAILLFNVYIFYIYNVDLITYIKKSQNISVEEHKWLNNHGKIIYASDQNAPPLAFKSYNGQYKGILVDFMNALSIEIGQEIDFKIDDRWKKSLDNILTKQIDCYGIIPSDDRSDYFLFSDPIYIIRGNIVKPKKYKNIKDYKSLKPYKIAVPKGDYSLEFLKENLEDGKFILTEDVSEALDLVQKGKADVAIGDEPVIKYYMESKGLNRDYEILEESVYEKPIVIAVPRGEKKLINILNKGIFSLRKKETFSSIKEKWYKDDLRLIGESKNTKLTGIILLAVFILLILTYIIYIWTNLLKAKVKLSTKELMESKNTLNNTLDSITDMVIVVTKDYSITHANNAFYDFLKKDGYFRKFKVSIFSEVIEETFSENFELRKEYIINERTLRVNTFPFKDNSETLQKIVIVIKDITKEKIIEKDMIQTNKMAAIGELAAGIAHEIRNPLGIIRNYCYLLKDKTNTYNENKEYVLSIENNIGRATKIIGNLLNFARISNEELKLTNVKEFIDNILLLENKSLEKEKIEVIVECDKNLSFKLYKESLNHIFLNLISNSIDAIRSVERKGKIIIKAMVKNNILYFKIYDNGCGIKEDKLTKIFNPFYTSKPIGKGTGLGLYITYNEVEKCGGNIRVESIFGNETSFYLNFSLLEE</sequence>
<evidence type="ECO:0000259" key="10">
    <source>
        <dbReference type="PROSITE" id="PS50109"/>
    </source>
</evidence>
<dbReference type="SMART" id="SM00387">
    <property type="entry name" value="HATPase_c"/>
    <property type="match status" value="1"/>
</dbReference>
<feature type="transmembrane region" description="Helical" evidence="9">
    <location>
        <begin position="7"/>
        <end position="30"/>
    </location>
</feature>
<dbReference type="PROSITE" id="PS50109">
    <property type="entry name" value="HIS_KIN"/>
    <property type="match status" value="1"/>
</dbReference>
<dbReference type="EC" id="2.7.13.3" evidence="2"/>
<dbReference type="InterPro" id="IPR003594">
    <property type="entry name" value="HATPase_dom"/>
</dbReference>
<dbReference type="Pfam" id="PF00497">
    <property type="entry name" value="SBP_bac_3"/>
    <property type="match status" value="1"/>
</dbReference>
<dbReference type="InterPro" id="IPR035965">
    <property type="entry name" value="PAS-like_dom_sf"/>
</dbReference>
<keyword evidence="5" id="KW-0547">Nucleotide-binding</keyword>
<dbReference type="PRINTS" id="PR00344">
    <property type="entry name" value="BCTRLSENSOR"/>
</dbReference>
<dbReference type="CDD" id="cd00082">
    <property type="entry name" value="HisKA"/>
    <property type="match status" value="1"/>
</dbReference>
<evidence type="ECO:0000256" key="3">
    <source>
        <dbReference type="ARBA" id="ARBA00022553"/>
    </source>
</evidence>
<reference evidence="11 12" key="1">
    <citation type="submission" date="2020-02" db="EMBL/GenBank/DDBJ databases">
        <title>Genome assembly of a novel Clostridium senegalense strain.</title>
        <authorList>
            <person name="Gupta T.B."/>
            <person name="Jauregui R."/>
            <person name="Maclean P."/>
            <person name="Nawarathana A."/>
            <person name="Brightwell G."/>
        </authorList>
    </citation>
    <scope>NUCLEOTIDE SEQUENCE [LARGE SCALE GENOMIC DNA]</scope>
    <source>
        <strain evidence="11 12">AGRFS4</strain>
    </source>
</reference>
<evidence type="ECO:0000256" key="2">
    <source>
        <dbReference type="ARBA" id="ARBA00012438"/>
    </source>
</evidence>
<dbReference type="InterPro" id="IPR004358">
    <property type="entry name" value="Sig_transdc_His_kin-like_C"/>
</dbReference>
<dbReference type="SUPFAM" id="SSF55785">
    <property type="entry name" value="PYP-like sensor domain (PAS domain)"/>
    <property type="match status" value="1"/>
</dbReference>
<feature type="domain" description="Histidine kinase" evidence="10">
    <location>
        <begin position="452"/>
        <end position="663"/>
    </location>
</feature>
<comment type="catalytic activity">
    <reaction evidence="1">
        <text>ATP + protein L-histidine = ADP + protein N-phospho-L-histidine.</text>
        <dbReference type="EC" id="2.7.13.3"/>
    </reaction>
</comment>
<dbReference type="PANTHER" id="PTHR43065:SF46">
    <property type="entry name" value="C4-DICARBOXYLATE TRANSPORT SENSOR PROTEIN DCTB"/>
    <property type="match status" value="1"/>
</dbReference>
<dbReference type="Gene3D" id="3.40.190.10">
    <property type="entry name" value="Periplasmic binding protein-like II"/>
    <property type="match status" value="2"/>
</dbReference>
<feature type="transmembrane region" description="Helical" evidence="9">
    <location>
        <begin position="290"/>
        <end position="311"/>
    </location>
</feature>
<gene>
    <name evidence="11" type="ORF">G3M99_03065</name>
</gene>